<evidence type="ECO:0000313" key="10">
    <source>
        <dbReference type="Proteomes" id="UP001228636"/>
    </source>
</evidence>
<dbReference type="SUPFAM" id="SSF55347">
    <property type="entry name" value="Glyceraldehyde-3-phosphate dehydrogenase-like, C-terminal domain"/>
    <property type="match status" value="1"/>
</dbReference>
<dbReference type="AlphaFoldDB" id="A0AAJ1QUN1"/>
<dbReference type="GO" id="GO:0009435">
    <property type="term" value="P:NAD+ biosynthetic process"/>
    <property type="evidence" value="ECO:0007669"/>
    <property type="project" value="UniProtKB-UniRule"/>
</dbReference>
<evidence type="ECO:0000256" key="6">
    <source>
        <dbReference type="HAMAP-Rule" id="MF_01265"/>
    </source>
</evidence>
<dbReference type="GO" id="GO:0050661">
    <property type="term" value="F:NADP binding"/>
    <property type="evidence" value="ECO:0007669"/>
    <property type="project" value="UniProtKB-UniRule"/>
</dbReference>
<dbReference type="InterPro" id="IPR005106">
    <property type="entry name" value="Asp/hSer_DH_NAD-bd"/>
</dbReference>
<dbReference type="GO" id="GO:0051287">
    <property type="term" value="F:NAD binding"/>
    <property type="evidence" value="ECO:0007669"/>
    <property type="project" value="UniProtKB-UniRule"/>
</dbReference>
<keyword evidence="5 6" id="KW-0520">NAD</keyword>
<comment type="catalytic activity">
    <reaction evidence="6">
        <text>L-aspartate + NADP(+) + H2O = oxaloacetate + NH4(+) + NADPH + H(+)</text>
        <dbReference type="Rhea" id="RHEA:11784"/>
        <dbReference type="ChEBI" id="CHEBI:15377"/>
        <dbReference type="ChEBI" id="CHEBI:15378"/>
        <dbReference type="ChEBI" id="CHEBI:16452"/>
        <dbReference type="ChEBI" id="CHEBI:28938"/>
        <dbReference type="ChEBI" id="CHEBI:29991"/>
        <dbReference type="ChEBI" id="CHEBI:57783"/>
        <dbReference type="ChEBI" id="CHEBI:58349"/>
        <dbReference type="EC" id="1.4.1.21"/>
    </reaction>
</comment>
<dbReference type="EMBL" id="JAUFQH010000003">
    <property type="protein sequence ID" value="MDN3618400.1"/>
    <property type="molecule type" value="Genomic_DNA"/>
</dbReference>
<evidence type="ECO:0000256" key="1">
    <source>
        <dbReference type="ARBA" id="ARBA00008331"/>
    </source>
</evidence>
<accession>A0AAJ1QUN1</accession>
<feature type="active site" evidence="6">
    <location>
        <position position="226"/>
    </location>
</feature>
<dbReference type="Pfam" id="PF01958">
    <property type="entry name" value="Asp_DH_C"/>
    <property type="match status" value="1"/>
</dbReference>
<dbReference type="InterPro" id="IPR002811">
    <property type="entry name" value="Asp_DH"/>
</dbReference>
<feature type="binding site" evidence="6">
    <location>
        <position position="196"/>
    </location>
    <ligand>
        <name>NAD(+)</name>
        <dbReference type="ChEBI" id="CHEBI:57540"/>
    </ligand>
</feature>
<evidence type="ECO:0000256" key="3">
    <source>
        <dbReference type="ARBA" id="ARBA00022857"/>
    </source>
</evidence>
<evidence type="ECO:0000256" key="4">
    <source>
        <dbReference type="ARBA" id="ARBA00023002"/>
    </source>
</evidence>
<evidence type="ECO:0000256" key="5">
    <source>
        <dbReference type="ARBA" id="ARBA00023027"/>
    </source>
</evidence>
<sequence>MEKKTLAIVGCGGLASIVVQALDKGLLPDFQIIGTYSRTFNKAEVFSNHINNTDRGYTCTACHSLEELLMLKPDYLVEASSPDSLKELALPTLKNGTSIVTISIGGLADADFYEEVKKTASEYGTRVHIASGAVGGFDVLRTVSLMEESEVTFESTKSPRAMRNSPVYNPIIETQEHQSFEGTAVEAIALFPRQVNVSVAAALASTGPENVNVSIKTIPEFVGDNHRIEIKSQEIHAVLNIYSQTAKIAGWSIVNTLRNITSPIAF</sequence>
<comment type="caution">
    <text evidence="9">The sequence shown here is derived from an EMBL/GenBank/DDBJ whole genome shotgun (WGS) entry which is preliminary data.</text>
</comment>
<proteinExistence type="inferred from homology"/>
<feature type="domain" description="Aspartate dehydrogenase" evidence="7">
    <location>
        <begin position="174"/>
        <end position="246"/>
    </location>
</feature>
<dbReference type="SUPFAM" id="SSF51735">
    <property type="entry name" value="NAD(P)-binding Rossmann-fold domains"/>
    <property type="match status" value="1"/>
</dbReference>
<dbReference type="GO" id="GO:0016639">
    <property type="term" value="F:oxidoreductase activity, acting on the CH-NH2 group of donors, NAD or NADP as acceptor"/>
    <property type="evidence" value="ECO:0007669"/>
    <property type="project" value="UniProtKB-UniRule"/>
</dbReference>
<feature type="domain" description="Aspartate/homoserine dehydrogenase NAD-binding" evidence="8">
    <location>
        <begin position="10"/>
        <end position="129"/>
    </location>
</feature>
<dbReference type="PANTHER" id="PTHR31873">
    <property type="entry name" value="L-ASPARTATE DEHYDROGENASE-RELATED"/>
    <property type="match status" value="1"/>
</dbReference>
<dbReference type="GO" id="GO:0033735">
    <property type="term" value="F:aspartate dehydrogenase [NAD(P)+] activity"/>
    <property type="evidence" value="ECO:0007669"/>
    <property type="project" value="UniProtKB-EC"/>
</dbReference>
<organism evidence="9 10">
    <name type="scientific">Polaribacter sejongensis</name>
    <dbReference type="NCBI Taxonomy" id="985043"/>
    <lineage>
        <taxon>Bacteria</taxon>
        <taxon>Pseudomonadati</taxon>
        <taxon>Bacteroidota</taxon>
        <taxon>Flavobacteriia</taxon>
        <taxon>Flavobacteriales</taxon>
        <taxon>Flavobacteriaceae</taxon>
    </lineage>
</organism>
<dbReference type="HAMAP" id="MF_01265">
    <property type="entry name" value="NadX"/>
    <property type="match status" value="1"/>
</dbReference>
<dbReference type="Pfam" id="PF03447">
    <property type="entry name" value="NAD_binding_3"/>
    <property type="match status" value="1"/>
</dbReference>
<evidence type="ECO:0000256" key="2">
    <source>
        <dbReference type="ARBA" id="ARBA00022642"/>
    </source>
</evidence>
<evidence type="ECO:0000313" key="9">
    <source>
        <dbReference type="EMBL" id="MDN3618400.1"/>
    </source>
</evidence>
<comment type="miscellaneous">
    <text evidence="6">The iminoaspartate product is unstable in aqueous solution and can decompose to oxaloacetate and ammonia.</text>
</comment>
<dbReference type="RefSeq" id="WP_165731585.1">
    <property type="nucleotide sequence ID" value="NZ_CP103460.1"/>
</dbReference>
<dbReference type="Proteomes" id="UP001228636">
    <property type="component" value="Unassembled WGS sequence"/>
</dbReference>
<protein>
    <recommendedName>
        <fullName evidence="6">L-aspartate dehydrogenase</fullName>
        <ecNumber evidence="6">1.4.1.21</ecNumber>
    </recommendedName>
</protein>
<dbReference type="EC" id="1.4.1.21" evidence="6"/>
<dbReference type="Gene3D" id="3.40.50.720">
    <property type="entry name" value="NAD(P)-binding Rossmann-like Domain"/>
    <property type="match status" value="1"/>
</dbReference>
<evidence type="ECO:0000259" key="8">
    <source>
        <dbReference type="Pfam" id="PF03447"/>
    </source>
</evidence>
<keyword evidence="2 6" id="KW-0662">Pyridine nucleotide biosynthesis</keyword>
<name>A0AAJ1QUN1_9FLAO</name>
<gene>
    <name evidence="6" type="primary">nadX</name>
    <name evidence="9" type="ORF">QWY81_02885</name>
</gene>
<comment type="function">
    <text evidence="6">Specifically catalyzes the NAD or NADP-dependent dehydrogenation of L-aspartate to iminoaspartate.</text>
</comment>
<keyword evidence="3 6" id="KW-0521">NADP</keyword>
<dbReference type="InterPro" id="IPR036291">
    <property type="entry name" value="NAD(P)-bd_dom_sf"/>
</dbReference>
<comment type="catalytic activity">
    <reaction evidence="6">
        <text>L-aspartate + NAD(+) + H2O = oxaloacetate + NH4(+) + NADH + H(+)</text>
        <dbReference type="Rhea" id="RHEA:11788"/>
        <dbReference type="ChEBI" id="CHEBI:15377"/>
        <dbReference type="ChEBI" id="CHEBI:15378"/>
        <dbReference type="ChEBI" id="CHEBI:16452"/>
        <dbReference type="ChEBI" id="CHEBI:28938"/>
        <dbReference type="ChEBI" id="CHEBI:29991"/>
        <dbReference type="ChEBI" id="CHEBI:57540"/>
        <dbReference type="ChEBI" id="CHEBI:57945"/>
        <dbReference type="EC" id="1.4.1.21"/>
    </reaction>
</comment>
<dbReference type="PANTHER" id="PTHR31873:SF6">
    <property type="entry name" value="ASPARTATE DEHYDROGENASE DOMAIN-CONTAINING PROTEIN"/>
    <property type="match status" value="1"/>
</dbReference>
<keyword evidence="4 6" id="KW-0560">Oxidoreductase</keyword>
<feature type="binding site" evidence="6">
    <location>
        <position position="133"/>
    </location>
    <ligand>
        <name>NAD(+)</name>
        <dbReference type="ChEBI" id="CHEBI:57540"/>
    </ligand>
</feature>
<evidence type="ECO:0000259" key="7">
    <source>
        <dbReference type="Pfam" id="PF01958"/>
    </source>
</evidence>
<dbReference type="InterPro" id="IPR020626">
    <property type="entry name" value="Asp_DH_prok"/>
</dbReference>
<reference evidence="9 10" key="1">
    <citation type="journal article" date="2014" name="Int. J. Syst. Evol. Microbiol.">
        <title>Complete genome sequence of Corynebacterium casei LMG S-19264T (=DSM 44701T), isolated from a smear-ripened cheese.</title>
        <authorList>
            <consortium name="US DOE Joint Genome Institute (JGI-PGF)"/>
            <person name="Walter F."/>
            <person name="Albersmeier A."/>
            <person name="Kalinowski J."/>
            <person name="Ruckert C."/>
        </authorList>
    </citation>
    <scope>NUCLEOTIDE SEQUENCE [LARGE SCALE GENOMIC DNA]</scope>
    <source>
        <strain evidence="9 10">CECT 8670</strain>
    </source>
</reference>
<comment type="similarity">
    <text evidence="1 6">Belongs to the L-aspartate dehydrogenase family.</text>
</comment>
<comment type="pathway">
    <text evidence="6">Cofactor biosynthesis; NAD(+) biosynthesis; iminoaspartate from L-aspartate (dehydrogenase route): step 1/1.</text>
</comment>
<dbReference type="Gene3D" id="3.30.360.10">
    <property type="entry name" value="Dihydrodipicolinate Reductase, domain 2"/>
    <property type="match status" value="1"/>
</dbReference>